<feature type="compositionally biased region" description="Low complexity" evidence="1">
    <location>
        <begin position="171"/>
        <end position="187"/>
    </location>
</feature>
<name>A0A0E2ZQ56_9GAMM</name>
<evidence type="ECO:0000313" key="5">
    <source>
        <dbReference type="Proteomes" id="UP000028839"/>
    </source>
</evidence>
<sequence>MNKLIFSISLLRKDRIFASLTILSMIFSSAALLADEESQQQRADNQTTHQSQESDQSLRITGSYPNIYKATGIIGKEVKNKQNKKLGKISDLVIDKSGQVRYAVLSHGETLGVGGKKLAISWDLIQVSPEEESYTLVMDATPEELANAPSFNKDNWPANAQVTDTSSLKEQQQSSTAGSQSTDQQSTNERSQFQQQDNGSSTPKTVTVQEGDTLADIAHHAYGDANKWRLIYNANKDKIKDPRDLLVGTKLTIPSSNE</sequence>
<feature type="compositionally biased region" description="Polar residues" evidence="1">
    <location>
        <begin position="149"/>
        <end position="170"/>
    </location>
</feature>
<evidence type="ECO:0000259" key="3">
    <source>
        <dbReference type="PROSITE" id="PS51782"/>
    </source>
</evidence>
<dbReference type="PANTHER" id="PTHR36505:SF1">
    <property type="entry name" value="BLR1072 PROTEIN"/>
    <property type="match status" value="1"/>
</dbReference>
<protein>
    <submittedName>
        <fullName evidence="4">Peptigoglycan-binding protein LysM</fullName>
    </submittedName>
</protein>
<feature type="domain" description="LysM" evidence="3">
    <location>
        <begin position="204"/>
        <end position="253"/>
    </location>
</feature>
<dbReference type="CDD" id="cd00118">
    <property type="entry name" value="LysM"/>
    <property type="match status" value="1"/>
</dbReference>
<dbReference type="EMBL" id="JPGN01000016">
    <property type="protein sequence ID" value="KFI20572.1"/>
    <property type="molecule type" value="Genomic_DNA"/>
</dbReference>
<proteinExistence type="predicted"/>
<comment type="caution">
    <text evidence="4">The sequence shown here is derived from an EMBL/GenBank/DDBJ whole genome shotgun (WGS) entry which is preliminary data.</text>
</comment>
<reference evidence="4 5" key="1">
    <citation type="submission" date="2014-07" db="EMBL/GenBank/DDBJ databases">
        <title>Comparative analysis of Nitrosococcus oceani genome inventories of strains from Pacific and Atlantic gyres.</title>
        <authorList>
            <person name="Lim C.K."/>
            <person name="Wang L."/>
            <person name="Sayavedra-Soto L.A."/>
            <person name="Klotz M.G."/>
        </authorList>
    </citation>
    <scope>NUCLEOTIDE SEQUENCE [LARGE SCALE GENOMIC DNA]</scope>
    <source>
        <strain evidence="4 5">C-27</strain>
    </source>
</reference>
<keyword evidence="2" id="KW-0732">Signal</keyword>
<dbReference type="AlphaFoldDB" id="A0A0E2ZQ56"/>
<feature type="chain" id="PRO_5002408477" evidence="2">
    <location>
        <begin position="34"/>
        <end position="258"/>
    </location>
</feature>
<evidence type="ECO:0000256" key="1">
    <source>
        <dbReference type="SAM" id="MobiDB-lite"/>
    </source>
</evidence>
<dbReference type="InterPro" id="IPR011033">
    <property type="entry name" value="PRC_barrel-like_sf"/>
</dbReference>
<dbReference type="SMART" id="SM00257">
    <property type="entry name" value="LysM"/>
    <property type="match status" value="1"/>
</dbReference>
<evidence type="ECO:0000256" key="2">
    <source>
        <dbReference type="SAM" id="SignalP"/>
    </source>
</evidence>
<feature type="region of interest" description="Disordered" evidence="1">
    <location>
        <begin position="147"/>
        <end position="206"/>
    </location>
</feature>
<dbReference type="SUPFAM" id="SSF50346">
    <property type="entry name" value="PRC-barrel domain"/>
    <property type="match status" value="1"/>
</dbReference>
<accession>A0A0E2ZQ56</accession>
<dbReference type="InterPro" id="IPR027275">
    <property type="entry name" value="PRC-brl_dom"/>
</dbReference>
<dbReference type="PROSITE" id="PS51782">
    <property type="entry name" value="LYSM"/>
    <property type="match status" value="1"/>
</dbReference>
<dbReference type="Gene3D" id="3.10.350.10">
    <property type="entry name" value="LysM domain"/>
    <property type="match status" value="1"/>
</dbReference>
<organism evidence="4 5">
    <name type="scientific">Nitrosococcus oceani C-27</name>
    <dbReference type="NCBI Taxonomy" id="314279"/>
    <lineage>
        <taxon>Bacteria</taxon>
        <taxon>Pseudomonadati</taxon>
        <taxon>Pseudomonadota</taxon>
        <taxon>Gammaproteobacteria</taxon>
        <taxon>Chromatiales</taxon>
        <taxon>Chromatiaceae</taxon>
        <taxon>Nitrosococcus</taxon>
    </lineage>
</organism>
<evidence type="ECO:0000313" key="4">
    <source>
        <dbReference type="EMBL" id="KFI20572.1"/>
    </source>
</evidence>
<dbReference type="InterPro" id="IPR018392">
    <property type="entry name" value="LysM"/>
</dbReference>
<dbReference type="HOGENOM" id="CLU_1184040_0_0_6"/>
<dbReference type="OrthoDB" id="370541at2"/>
<dbReference type="Pfam" id="PF01476">
    <property type="entry name" value="LysM"/>
    <property type="match status" value="1"/>
</dbReference>
<feature type="compositionally biased region" description="Polar residues" evidence="1">
    <location>
        <begin position="188"/>
        <end position="206"/>
    </location>
</feature>
<dbReference type="InterPro" id="IPR036779">
    <property type="entry name" value="LysM_dom_sf"/>
</dbReference>
<dbReference type="Proteomes" id="UP000028839">
    <property type="component" value="Unassembled WGS sequence"/>
</dbReference>
<dbReference type="Gene3D" id="2.30.30.240">
    <property type="entry name" value="PRC-barrel domain"/>
    <property type="match status" value="1"/>
</dbReference>
<feature type="signal peptide" evidence="2">
    <location>
        <begin position="1"/>
        <end position="33"/>
    </location>
</feature>
<dbReference type="Pfam" id="PF05239">
    <property type="entry name" value="PRC"/>
    <property type="match status" value="1"/>
</dbReference>
<gene>
    <name evidence="4" type="ORF">IB75_02455</name>
</gene>
<dbReference type="PANTHER" id="PTHR36505">
    <property type="entry name" value="BLR1072 PROTEIN"/>
    <property type="match status" value="1"/>
</dbReference>